<keyword evidence="1" id="KW-0812">Transmembrane</keyword>
<evidence type="ECO:0000256" key="1">
    <source>
        <dbReference type="SAM" id="Phobius"/>
    </source>
</evidence>
<dbReference type="AlphaFoldDB" id="A0A4R1N9Y5"/>
<dbReference type="Proteomes" id="UP000294555">
    <property type="component" value="Unassembled WGS sequence"/>
</dbReference>
<feature type="transmembrane region" description="Helical" evidence="1">
    <location>
        <begin position="21"/>
        <end position="43"/>
    </location>
</feature>
<dbReference type="OrthoDB" id="9801455at2"/>
<organism evidence="2 3">
    <name type="scientific">Sodalis ligni</name>
    <dbReference type="NCBI Taxonomy" id="2697027"/>
    <lineage>
        <taxon>Bacteria</taxon>
        <taxon>Pseudomonadati</taxon>
        <taxon>Pseudomonadota</taxon>
        <taxon>Gammaproteobacteria</taxon>
        <taxon>Enterobacterales</taxon>
        <taxon>Bruguierivoracaceae</taxon>
        <taxon>Sodalis</taxon>
    </lineage>
</organism>
<accession>A0A4R1N9Y5</accession>
<reference evidence="2 3" key="1">
    <citation type="submission" date="2019-02" db="EMBL/GenBank/DDBJ databases">
        <title>Investigation of anaerobic lignin degradation for improved lignocellulosic biofuels.</title>
        <authorList>
            <person name="Deangelis K."/>
        </authorList>
    </citation>
    <scope>NUCLEOTIDE SEQUENCE [LARGE SCALE GENOMIC DNA]</scope>
    <source>
        <strain evidence="2 3">159R</strain>
    </source>
</reference>
<sequence length="117" mass="12670">MSLQIETPTEEAKKTQFFDGFTKTMLTVMCVILLFIFASGTYMSTHNMDGSGTDNHVNDLATGVAHKPHHPFVELPGDAEVGAFSVANFFAGLIVGYHWLKLFGGKGNAVGSKEEES</sequence>
<name>A0A4R1N9Y5_9GAMM</name>
<dbReference type="EMBL" id="SJOI01000001">
    <property type="protein sequence ID" value="TCL04204.1"/>
    <property type="molecule type" value="Genomic_DNA"/>
</dbReference>
<gene>
    <name evidence="2" type="ORF">EZJ58_2315</name>
</gene>
<dbReference type="RefSeq" id="WP_132923002.1">
    <property type="nucleotide sequence ID" value="NZ_SJOI01000001.1"/>
</dbReference>
<evidence type="ECO:0000313" key="2">
    <source>
        <dbReference type="EMBL" id="TCL04204.1"/>
    </source>
</evidence>
<evidence type="ECO:0000313" key="3">
    <source>
        <dbReference type="Proteomes" id="UP000294555"/>
    </source>
</evidence>
<protein>
    <submittedName>
        <fullName evidence="2">Cobalt/nickel transport protein</fullName>
    </submittedName>
</protein>
<feature type="transmembrane region" description="Helical" evidence="1">
    <location>
        <begin position="81"/>
        <end position="100"/>
    </location>
</feature>
<proteinExistence type="predicted"/>
<keyword evidence="1" id="KW-0472">Membrane</keyword>
<keyword evidence="1" id="KW-1133">Transmembrane helix</keyword>
<keyword evidence="3" id="KW-1185">Reference proteome</keyword>
<comment type="caution">
    <text evidence="2">The sequence shown here is derived from an EMBL/GenBank/DDBJ whole genome shotgun (WGS) entry which is preliminary data.</text>
</comment>